<dbReference type="InterPro" id="IPR050951">
    <property type="entry name" value="Retrovirus_Pol_polyprotein"/>
</dbReference>
<evidence type="ECO:0000256" key="1">
    <source>
        <dbReference type="ARBA" id="ARBA00023268"/>
    </source>
</evidence>
<dbReference type="GO" id="GO:0003676">
    <property type="term" value="F:nucleic acid binding"/>
    <property type="evidence" value="ECO:0007669"/>
    <property type="project" value="InterPro"/>
</dbReference>
<evidence type="ECO:0000259" key="2">
    <source>
        <dbReference type="PROSITE" id="PS50994"/>
    </source>
</evidence>
<dbReference type="GO" id="GO:0003824">
    <property type="term" value="F:catalytic activity"/>
    <property type="evidence" value="ECO:0007669"/>
    <property type="project" value="UniProtKB-KW"/>
</dbReference>
<dbReference type="Proteomes" id="UP000018721">
    <property type="component" value="Unassembled WGS sequence"/>
</dbReference>
<dbReference type="PANTHER" id="PTHR37984:SF5">
    <property type="entry name" value="PROTEIN NYNRIN-LIKE"/>
    <property type="match status" value="1"/>
</dbReference>
<dbReference type="PANTHER" id="PTHR37984">
    <property type="entry name" value="PROTEIN CBG26694"/>
    <property type="match status" value="1"/>
</dbReference>
<dbReference type="InterPro" id="IPR041577">
    <property type="entry name" value="RT_RNaseH_2"/>
</dbReference>
<dbReference type="InterPro" id="IPR041588">
    <property type="entry name" value="Integrase_H2C2"/>
</dbReference>
<dbReference type="Gene3D" id="3.30.420.10">
    <property type="entry name" value="Ribonuclease H-like superfamily/Ribonuclease H"/>
    <property type="match status" value="2"/>
</dbReference>
<dbReference type="GO" id="GO:0015074">
    <property type="term" value="P:DNA integration"/>
    <property type="evidence" value="ECO:0007669"/>
    <property type="project" value="InterPro"/>
</dbReference>
<dbReference type="Pfam" id="PF17919">
    <property type="entry name" value="RT_RNaseH_2"/>
    <property type="match status" value="1"/>
</dbReference>
<reference evidence="3 4" key="1">
    <citation type="submission" date="2013-11" db="EMBL/GenBank/DDBJ databases">
        <title>The Genome Sequence of Phytophthora parasitica P1569.</title>
        <authorList>
            <consortium name="The Broad Institute Genomics Platform"/>
            <person name="Russ C."/>
            <person name="Tyler B."/>
            <person name="Panabieres F."/>
            <person name="Shan W."/>
            <person name="Tripathy S."/>
            <person name="Grunwald N."/>
            <person name="Machado M."/>
            <person name="Johnson C.S."/>
            <person name="Arredondo F."/>
            <person name="Hong C."/>
            <person name="Coffey M."/>
            <person name="Young S.K."/>
            <person name="Zeng Q."/>
            <person name="Gargeya S."/>
            <person name="Fitzgerald M."/>
            <person name="Abouelleil A."/>
            <person name="Alvarado L."/>
            <person name="Chapman S.B."/>
            <person name="Gainer-Dewar J."/>
            <person name="Goldberg J."/>
            <person name="Griggs A."/>
            <person name="Gujja S."/>
            <person name="Hansen M."/>
            <person name="Howarth C."/>
            <person name="Imamovic A."/>
            <person name="Ireland A."/>
            <person name="Larimer J."/>
            <person name="McCowan C."/>
            <person name="Murphy C."/>
            <person name="Pearson M."/>
            <person name="Poon T.W."/>
            <person name="Priest M."/>
            <person name="Roberts A."/>
            <person name="Saif S."/>
            <person name="Shea T."/>
            <person name="Sykes S."/>
            <person name="Wortman J."/>
            <person name="Nusbaum C."/>
            <person name="Birren B."/>
        </authorList>
    </citation>
    <scope>NUCLEOTIDE SEQUENCE [LARGE SCALE GENOMIC DNA]</scope>
    <source>
        <strain evidence="3 4">P1569</strain>
    </source>
</reference>
<accession>V9FCD7</accession>
<organism evidence="3 4">
    <name type="scientific">Phytophthora nicotianae P1569</name>
    <dbReference type="NCBI Taxonomy" id="1317065"/>
    <lineage>
        <taxon>Eukaryota</taxon>
        <taxon>Sar</taxon>
        <taxon>Stramenopiles</taxon>
        <taxon>Oomycota</taxon>
        <taxon>Peronosporomycetes</taxon>
        <taxon>Peronosporales</taxon>
        <taxon>Peronosporaceae</taxon>
        <taxon>Phytophthora</taxon>
    </lineage>
</organism>
<evidence type="ECO:0000313" key="3">
    <source>
        <dbReference type="EMBL" id="ETI49110.1"/>
    </source>
</evidence>
<keyword evidence="4" id="KW-1185">Reference proteome</keyword>
<dbReference type="OrthoDB" id="120865at2759"/>
<dbReference type="InterPro" id="IPR043502">
    <property type="entry name" value="DNA/RNA_pol_sf"/>
</dbReference>
<evidence type="ECO:0000313" key="4">
    <source>
        <dbReference type="Proteomes" id="UP000018721"/>
    </source>
</evidence>
<dbReference type="InterPro" id="IPR036397">
    <property type="entry name" value="RNaseH_sf"/>
</dbReference>
<gene>
    <name evidence="3" type="ORF">F443_06949</name>
</gene>
<feature type="domain" description="Integrase catalytic" evidence="2">
    <location>
        <begin position="442"/>
        <end position="537"/>
    </location>
</feature>
<dbReference type="PROSITE" id="PS50994">
    <property type="entry name" value="INTEGRASE"/>
    <property type="match status" value="1"/>
</dbReference>
<proteinExistence type="predicted"/>
<dbReference type="eggNOG" id="KOG0017">
    <property type="taxonomic scope" value="Eukaryota"/>
</dbReference>
<dbReference type="SUPFAM" id="SSF56672">
    <property type="entry name" value="DNA/RNA polymerases"/>
    <property type="match status" value="1"/>
</dbReference>
<dbReference type="EMBL" id="ANIZ01001140">
    <property type="protein sequence ID" value="ETI49110.1"/>
    <property type="molecule type" value="Genomic_DNA"/>
</dbReference>
<name>V9FCD7_PHYNI</name>
<dbReference type="InterPro" id="IPR043128">
    <property type="entry name" value="Rev_trsase/Diguanyl_cyclase"/>
</dbReference>
<dbReference type="InterPro" id="IPR001584">
    <property type="entry name" value="Integrase_cat-core"/>
</dbReference>
<keyword evidence="1" id="KW-0511">Multifunctional enzyme</keyword>
<sequence>MSRNPGQKTGDEVQDVEVRLTDEKDKWGRAQTAFDMLKNKIATAPVLRHFDPDRVPVGKVYASDWAISAALVQEHDGTYMPVTFTSRTLKPHELNYGMVEKEILALLRILDVCYSMLVTRPIKVLARHSTLAWLMRSTGLQGRLGNWAALLSPWTLEIVKCTRGEDEILGTIAASITPRENIDSILSPIAPRKQPRQLIPTVEQGEELVVIRGEIACKAPRLTPLPRRVLDRLKTWPAHEFLHVKRDWNQSADRLANTALQQQEGTVVPQKQTATTRLSSTGSRSSYSRRMKDVVQRIRTDRVLRAQNEEKWFVKLKAYLSGNLESLDAGEARACSKIAGDYDVDDGGMLLYCPSAGRDDGDRDRLAKLVVQEDLQQDVLHHYHKSLQGGHQGVGRTYQRIRTHFHWRGLFKSVQRYVGQCTDCETGKGRPTLRGESPGNIQATYPFQYIAMDHIPSLPRSYKGNTELLIWVDLFTGYVIAKASASRTAQTIAENYEEGVFRRFGASEAIRHDREPGFILHESLKRCFYGRDSTEIN</sequence>
<dbReference type="Gene3D" id="3.30.70.270">
    <property type="match status" value="1"/>
</dbReference>
<dbReference type="FunFam" id="1.10.340.70:FF:000001">
    <property type="entry name" value="Retrovirus-related Pol polyprotein from transposon gypsy-like Protein"/>
    <property type="match status" value="1"/>
</dbReference>
<dbReference type="HOGENOM" id="CLU_507627_0_0_1"/>
<dbReference type="Pfam" id="PF17921">
    <property type="entry name" value="Integrase_H2C2"/>
    <property type="match status" value="1"/>
</dbReference>
<dbReference type="Gene3D" id="1.10.340.70">
    <property type="match status" value="1"/>
</dbReference>
<dbReference type="AlphaFoldDB" id="V9FCD7"/>
<protein>
    <recommendedName>
        <fullName evidence="2">Integrase catalytic domain-containing protein</fullName>
    </recommendedName>
</protein>
<dbReference type="InterPro" id="IPR012337">
    <property type="entry name" value="RNaseH-like_sf"/>
</dbReference>
<comment type="caution">
    <text evidence="3">The sequence shown here is derived from an EMBL/GenBank/DDBJ whole genome shotgun (WGS) entry which is preliminary data.</text>
</comment>
<dbReference type="SUPFAM" id="SSF53098">
    <property type="entry name" value="Ribonuclease H-like"/>
    <property type="match status" value="1"/>
</dbReference>